<reference evidence="1 2" key="1">
    <citation type="submission" date="2009-11" db="EMBL/GenBank/DDBJ databases">
        <title>Annotation of Allomyces macrogynus ATCC 38327.</title>
        <authorList>
            <consortium name="The Broad Institute Genome Sequencing Platform"/>
            <person name="Russ C."/>
            <person name="Cuomo C."/>
            <person name="Burger G."/>
            <person name="Gray M.W."/>
            <person name="Holland P.W.H."/>
            <person name="King N."/>
            <person name="Lang F.B.F."/>
            <person name="Roger A.J."/>
            <person name="Ruiz-Trillo I."/>
            <person name="Young S.K."/>
            <person name="Zeng Q."/>
            <person name="Gargeya S."/>
            <person name="Fitzgerald M."/>
            <person name="Haas B."/>
            <person name="Abouelleil A."/>
            <person name="Alvarado L."/>
            <person name="Arachchi H.M."/>
            <person name="Berlin A."/>
            <person name="Chapman S.B."/>
            <person name="Gearin G."/>
            <person name="Goldberg J."/>
            <person name="Griggs A."/>
            <person name="Gujja S."/>
            <person name="Hansen M."/>
            <person name="Heiman D."/>
            <person name="Howarth C."/>
            <person name="Larimer J."/>
            <person name="Lui A."/>
            <person name="MacDonald P.J.P."/>
            <person name="McCowen C."/>
            <person name="Montmayeur A."/>
            <person name="Murphy C."/>
            <person name="Neiman D."/>
            <person name="Pearson M."/>
            <person name="Priest M."/>
            <person name="Roberts A."/>
            <person name="Saif S."/>
            <person name="Shea T."/>
            <person name="Sisk P."/>
            <person name="Stolte C."/>
            <person name="Sykes S."/>
            <person name="Wortman J."/>
            <person name="Nusbaum C."/>
            <person name="Birren B."/>
        </authorList>
    </citation>
    <scope>NUCLEOTIDE SEQUENCE [LARGE SCALE GENOMIC DNA]</scope>
    <source>
        <strain evidence="1 2">ATCC 38327</strain>
    </source>
</reference>
<dbReference type="OrthoDB" id="10565052at2759"/>
<organism evidence="1 2">
    <name type="scientific">Allomyces macrogynus (strain ATCC 38327)</name>
    <name type="common">Allomyces javanicus var. macrogynus</name>
    <dbReference type="NCBI Taxonomy" id="578462"/>
    <lineage>
        <taxon>Eukaryota</taxon>
        <taxon>Fungi</taxon>
        <taxon>Fungi incertae sedis</taxon>
        <taxon>Blastocladiomycota</taxon>
        <taxon>Blastocladiomycetes</taxon>
        <taxon>Blastocladiales</taxon>
        <taxon>Blastocladiaceae</taxon>
        <taxon>Allomyces</taxon>
    </lineage>
</organism>
<dbReference type="EMBL" id="GG745336">
    <property type="protein sequence ID" value="KNE60492.1"/>
    <property type="molecule type" value="Genomic_DNA"/>
</dbReference>
<evidence type="ECO:0000313" key="2">
    <source>
        <dbReference type="Proteomes" id="UP000054350"/>
    </source>
</evidence>
<name>A0A0L0SDI6_ALLM3</name>
<sequence>MLALCPLRHDVKLAAIKMLNRLVLHAPHPSTKSSQIYCGGDFRNSCTPSRLASWPIFSHARTSCDHGHSAEMPPFPAMTVLDAGVAMLASISPSLASQFCRDHFIPAGWPRPDFAGLSDDTPTQLMCVTSLVSPIPVTLLAPLSRAPALQQVLVKSCENHDDDVLDLEYHADRFANWNAIPTLTMEKSWPARVTSAKSPRP</sequence>
<keyword evidence="2" id="KW-1185">Reference proteome</keyword>
<evidence type="ECO:0000313" key="1">
    <source>
        <dbReference type="EMBL" id="KNE60492.1"/>
    </source>
</evidence>
<gene>
    <name evidence="1" type="ORF">AMAG_05876</name>
</gene>
<dbReference type="AlphaFoldDB" id="A0A0L0SDI6"/>
<dbReference type="VEuPathDB" id="FungiDB:AMAG_05876"/>
<dbReference type="Proteomes" id="UP000054350">
    <property type="component" value="Unassembled WGS sequence"/>
</dbReference>
<accession>A0A0L0SDI6</accession>
<proteinExistence type="predicted"/>
<protein>
    <submittedName>
        <fullName evidence="1">Uncharacterized protein</fullName>
    </submittedName>
</protein>
<reference evidence="2" key="2">
    <citation type="submission" date="2009-11" db="EMBL/GenBank/DDBJ databases">
        <title>The Genome Sequence of Allomyces macrogynus strain ATCC 38327.</title>
        <authorList>
            <consortium name="The Broad Institute Genome Sequencing Platform"/>
            <person name="Russ C."/>
            <person name="Cuomo C."/>
            <person name="Shea T."/>
            <person name="Young S.K."/>
            <person name="Zeng Q."/>
            <person name="Koehrsen M."/>
            <person name="Haas B."/>
            <person name="Borodovsky M."/>
            <person name="Guigo R."/>
            <person name="Alvarado L."/>
            <person name="Berlin A."/>
            <person name="Borenstein D."/>
            <person name="Chen Z."/>
            <person name="Engels R."/>
            <person name="Freedman E."/>
            <person name="Gellesch M."/>
            <person name="Goldberg J."/>
            <person name="Griggs A."/>
            <person name="Gujja S."/>
            <person name="Heiman D."/>
            <person name="Hepburn T."/>
            <person name="Howarth C."/>
            <person name="Jen D."/>
            <person name="Larson L."/>
            <person name="Lewis B."/>
            <person name="Mehta T."/>
            <person name="Park D."/>
            <person name="Pearson M."/>
            <person name="Roberts A."/>
            <person name="Saif S."/>
            <person name="Shenoy N."/>
            <person name="Sisk P."/>
            <person name="Stolte C."/>
            <person name="Sykes S."/>
            <person name="Walk T."/>
            <person name="White J."/>
            <person name="Yandava C."/>
            <person name="Burger G."/>
            <person name="Gray M.W."/>
            <person name="Holland P.W.H."/>
            <person name="King N."/>
            <person name="Lang F.B.F."/>
            <person name="Roger A.J."/>
            <person name="Ruiz-Trillo I."/>
            <person name="Lander E."/>
            <person name="Nusbaum C."/>
        </authorList>
    </citation>
    <scope>NUCLEOTIDE SEQUENCE [LARGE SCALE GENOMIC DNA]</scope>
    <source>
        <strain evidence="2">ATCC 38327</strain>
    </source>
</reference>